<protein>
    <submittedName>
        <fullName evidence="7">Cation efflux system protein CusB</fullName>
    </submittedName>
</protein>
<keyword evidence="2" id="KW-0813">Transport</keyword>
<evidence type="ECO:0000256" key="2">
    <source>
        <dbReference type="ARBA" id="ARBA00022448"/>
    </source>
</evidence>
<dbReference type="Pfam" id="PF19335">
    <property type="entry name" value="HMBD"/>
    <property type="match status" value="1"/>
</dbReference>
<evidence type="ECO:0000313" key="7">
    <source>
        <dbReference type="EMBL" id="WPL19684.1"/>
    </source>
</evidence>
<dbReference type="SUPFAM" id="SSF111369">
    <property type="entry name" value="HlyD-like secretion proteins"/>
    <property type="match status" value="1"/>
</dbReference>
<dbReference type="InterPro" id="IPR058790">
    <property type="entry name" value="BSH_CusB"/>
</dbReference>
<dbReference type="EMBL" id="CP121472">
    <property type="protein sequence ID" value="WPL19684.1"/>
    <property type="molecule type" value="Genomic_DNA"/>
</dbReference>
<name>A0ABZ0SG89_9GAMM</name>
<dbReference type="NCBIfam" id="TIGR01730">
    <property type="entry name" value="RND_mfp"/>
    <property type="match status" value="1"/>
</dbReference>
<evidence type="ECO:0000259" key="3">
    <source>
        <dbReference type="Pfam" id="PF19335"/>
    </source>
</evidence>
<proteinExistence type="inferred from homology"/>
<dbReference type="Pfam" id="PF25919">
    <property type="entry name" value="BSH_CusB"/>
    <property type="match status" value="1"/>
</dbReference>
<evidence type="ECO:0000256" key="1">
    <source>
        <dbReference type="ARBA" id="ARBA00009477"/>
    </source>
</evidence>
<dbReference type="InterPro" id="IPR051909">
    <property type="entry name" value="MFP_Cation_Efflux"/>
</dbReference>
<dbReference type="InterPro" id="IPR045800">
    <property type="entry name" value="HMBD"/>
</dbReference>
<feature type="domain" description="CusB-like barrel-sandwich hybrid" evidence="4">
    <location>
        <begin position="160"/>
        <end position="278"/>
    </location>
</feature>
<dbReference type="RefSeq" id="WP_328985436.1">
    <property type="nucleotide sequence ID" value="NZ_CP121472.1"/>
</dbReference>
<reference evidence="7 8" key="1">
    <citation type="journal article" date="2023" name="Microorganisms">
        <title>Thiorhodovibrio frisius and Trv. litoralis spp. nov., Two Novel Members from a Clade of Fastidious Purple Sulfur Bacteria That Exhibit Unique Red-Shifted Light-Harvesting Capabilities.</title>
        <authorList>
            <person name="Methner A."/>
            <person name="Kuzyk S.B."/>
            <person name="Petersen J."/>
            <person name="Bauer S."/>
            <person name="Brinkmann H."/>
            <person name="Sichau K."/>
            <person name="Wanner G."/>
            <person name="Wolf J."/>
            <person name="Neumann-Schaal M."/>
            <person name="Henke P."/>
            <person name="Tank M."/>
            <person name="Sproer C."/>
            <person name="Bunk B."/>
            <person name="Overmann J."/>
        </authorList>
    </citation>
    <scope>NUCLEOTIDE SEQUENCE [LARGE SCALE GENOMIC DNA]</scope>
    <source>
        <strain evidence="7 8">DSM 6702</strain>
    </source>
</reference>
<dbReference type="Proteomes" id="UP001432180">
    <property type="component" value="Chromosome"/>
</dbReference>
<feature type="domain" description="CzcB-like C-terminal circularly permuted SH3-like" evidence="6">
    <location>
        <begin position="366"/>
        <end position="425"/>
    </location>
</feature>
<dbReference type="PANTHER" id="PTHR30097">
    <property type="entry name" value="CATION EFFLUX SYSTEM PROTEIN CUSB"/>
    <property type="match status" value="1"/>
</dbReference>
<organism evidence="7 8">
    <name type="scientific">Thiorhodovibrio winogradskyi</name>
    <dbReference type="NCBI Taxonomy" id="77007"/>
    <lineage>
        <taxon>Bacteria</taxon>
        <taxon>Pseudomonadati</taxon>
        <taxon>Pseudomonadota</taxon>
        <taxon>Gammaproteobacteria</taxon>
        <taxon>Chromatiales</taxon>
        <taxon>Chromatiaceae</taxon>
        <taxon>Thiorhodovibrio</taxon>
    </lineage>
</organism>
<keyword evidence="8" id="KW-1185">Reference proteome</keyword>
<dbReference type="Pfam" id="PF25975">
    <property type="entry name" value="CzcB_C"/>
    <property type="match status" value="1"/>
</dbReference>
<sequence length="448" mass="49577">MSNPPRVVRDSRRPSGLILARVSQFGLCVLFALGSWGIADVAWAQTPGQRDPVPSEPLAEAADDHLIEHAKKHLDPKYVCPMHPRIIRDEPGTCPICGMDLVEKWLDPMTSPNRSKHPEVSLASAVVQTLGVRTAPAERGTLWRYIRTLGRVSHDETRLAHIHPRTPGWIEALDLRAEGEPVKKGQTLAELYAPEILSAQVDFLLSRDGGGERRVSADKARNLLRLLAVPDDIIAVIEREGAPRNRVPIRAPMDGIVTQIAAREGMYVTEATEMFSIADLSRVWVLVDIYEHQIDWLKPGAAAEMRVPARPGRSWEGKVDYLYPELDPTTRTLRVRLVFDNPDLSLKPNMFADIEIFGGPKRDVLKIPAEALILTGEREAVVLALGDGRFQPVDVVTGMQRAGEVEILSGLEAGDRVVTSGQFLIDSESNLQASFQRLAEPEPEPKTE</sequence>
<evidence type="ECO:0000259" key="6">
    <source>
        <dbReference type="Pfam" id="PF25975"/>
    </source>
</evidence>
<feature type="domain" description="CusB-like beta-barrel" evidence="5">
    <location>
        <begin position="282"/>
        <end position="356"/>
    </location>
</feature>
<dbReference type="Gene3D" id="2.40.420.20">
    <property type="match status" value="1"/>
</dbReference>
<dbReference type="InterPro" id="IPR058792">
    <property type="entry name" value="Beta-barrel_RND_2"/>
</dbReference>
<dbReference type="Gene3D" id="2.40.30.170">
    <property type="match status" value="1"/>
</dbReference>
<evidence type="ECO:0000313" key="8">
    <source>
        <dbReference type="Proteomes" id="UP001432180"/>
    </source>
</evidence>
<dbReference type="Pfam" id="PF25954">
    <property type="entry name" value="Beta-barrel_RND_2"/>
    <property type="match status" value="1"/>
</dbReference>
<dbReference type="InterPro" id="IPR058649">
    <property type="entry name" value="CzcB_C"/>
</dbReference>
<gene>
    <name evidence="7" type="primary">cusB</name>
    <name evidence="7" type="ORF">Thiowin_04825</name>
</gene>
<comment type="similarity">
    <text evidence="1">Belongs to the membrane fusion protein (MFP) (TC 8.A.1) family.</text>
</comment>
<accession>A0ABZ0SG89</accession>
<dbReference type="PANTHER" id="PTHR30097:SF15">
    <property type="entry name" value="CATION EFFLUX SYSTEM PROTEIN CUSB"/>
    <property type="match status" value="1"/>
</dbReference>
<evidence type="ECO:0000259" key="5">
    <source>
        <dbReference type="Pfam" id="PF25954"/>
    </source>
</evidence>
<feature type="domain" description="Heavy metal binding" evidence="3">
    <location>
        <begin position="77"/>
        <end position="104"/>
    </location>
</feature>
<evidence type="ECO:0000259" key="4">
    <source>
        <dbReference type="Pfam" id="PF25919"/>
    </source>
</evidence>
<dbReference type="InterPro" id="IPR006143">
    <property type="entry name" value="RND_pump_MFP"/>
</dbReference>